<gene>
    <name evidence="1" type="ORF">HID58_044778</name>
</gene>
<accession>A0ABQ8BLZ1</accession>
<sequence length="110" mass="12392">AFEPSPSRGANQDGFNPQAIQIRKRSFDPYSPVPLYNCDQQGCFDSVARIGSLVRNIKILFPFYVCHQVLTVTQEAFWKLGKRLLSSLNDLMGIPVIQNSYSPLMELAKV</sequence>
<evidence type="ECO:0000313" key="2">
    <source>
        <dbReference type="Proteomes" id="UP000824890"/>
    </source>
</evidence>
<feature type="non-terminal residue" evidence="1">
    <location>
        <position position="1"/>
    </location>
</feature>
<name>A0ABQ8BLZ1_BRANA</name>
<dbReference type="EMBL" id="JAGKQM010000011">
    <property type="protein sequence ID" value="KAH0905275.1"/>
    <property type="molecule type" value="Genomic_DNA"/>
</dbReference>
<comment type="caution">
    <text evidence="1">The sequence shown here is derived from an EMBL/GenBank/DDBJ whole genome shotgun (WGS) entry which is preliminary data.</text>
</comment>
<protein>
    <submittedName>
        <fullName evidence="1">Uncharacterized protein</fullName>
    </submittedName>
</protein>
<keyword evidence="2" id="KW-1185">Reference proteome</keyword>
<organism evidence="1 2">
    <name type="scientific">Brassica napus</name>
    <name type="common">Rape</name>
    <dbReference type="NCBI Taxonomy" id="3708"/>
    <lineage>
        <taxon>Eukaryota</taxon>
        <taxon>Viridiplantae</taxon>
        <taxon>Streptophyta</taxon>
        <taxon>Embryophyta</taxon>
        <taxon>Tracheophyta</taxon>
        <taxon>Spermatophyta</taxon>
        <taxon>Magnoliopsida</taxon>
        <taxon>eudicotyledons</taxon>
        <taxon>Gunneridae</taxon>
        <taxon>Pentapetalae</taxon>
        <taxon>rosids</taxon>
        <taxon>malvids</taxon>
        <taxon>Brassicales</taxon>
        <taxon>Brassicaceae</taxon>
        <taxon>Brassiceae</taxon>
        <taxon>Brassica</taxon>
    </lineage>
</organism>
<evidence type="ECO:0000313" key="1">
    <source>
        <dbReference type="EMBL" id="KAH0905275.1"/>
    </source>
</evidence>
<proteinExistence type="predicted"/>
<reference evidence="1 2" key="1">
    <citation type="submission" date="2021-05" db="EMBL/GenBank/DDBJ databases">
        <title>Genome Assembly of Synthetic Allotetraploid Brassica napus Reveals Homoeologous Exchanges between Subgenomes.</title>
        <authorList>
            <person name="Davis J.T."/>
        </authorList>
    </citation>
    <scope>NUCLEOTIDE SEQUENCE [LARGE SCALE GENOMIC DNA]</scope>
    <source>
        <strain evidence="2">cv. Da-Ae</strain>
        <tissue evidence="1">Seedling</tissue>
    </source>
</reference>
<dbReference type="Proteomes" id="UP000824890">
    <property type="component" value="Unassembled WGS sequence"/>
</dbReference>